<organism evidence="7 8">
    <name type="scientific">Microthyrium microscopicum</name>
    <dbReference type="NCBI Taxonomy" id="703497"/>
    <lineage>
        <taxon>Eukaryota</taxon>
        <taxon>Fungi</taxon>
        <taxon>Dikarya</taxon>
        <taxon>Ascomycota</taxon>
        <taxon>Pezizomycotina</taxon>
        <taxon>Dothideomycetes</taxon>
        <taxon>Dothideomycetes incertae sedis</taxon>
        <taxon>Microthyriales</taxon>
        <taxon>Microthyriaceae</taxon>
        <taxon>Microthyrium</taxon>
    </lineage>
</organism>
<keyword evidence="4 6" id="KW-1133">Transmembrane helix</keyword>
<proteinExistence type="predicted"/>
<comment type="subcellular location">
    <subcellularLocation>
        <location evidence="1">Membrane</location>
        <topology evidence="1">Multi-pass membrane protein</topology>
    </subcellularLocation>
</comment>
<dbReference type="GO" id="GO:0022857">
    <property type="term" value="F:transmembrane transporter activity"/>
    <property type="evidence" value="ECO:0007669"/>
    <property type="project" value="InterPro"/>
</dbReference>
<dbReference type="InterPro" id="IPR002293">
    <property type="entry name" value="AA/rel_permease1"/>
</dbReference>
<feature type="transmembrane region" description="Helical" evidence="6">
    <location>
        <begin position="135"/>
        <end position="159"/>
    </location>
</feature>
<evidence type="ECO:0000256" key="6">
    <source>
        <dbReference type="SAM" id="Phobius"/>
    </source>
</evidence>
<dbReference type="OrthoDB" id="2417308at2759"/>
<evidence type="ECO:0000256" key="1">
    <source>
        <dbReference type="ARBA" id="ARBA00004141"/>
    </source>
</evidence>
<dbReference type="PANTHER" id="PTHR45649">
    <property type="entry name" value="AMINO-ACID PERMEASE BAT1"/>
    <property type="match status" value="1"/>
</dbReference>
<feature type="transmembrane region" description="Helical" evidence="6">
    <location>
        <begin position="247"/>
        <end position="268"/>
    </location>
</feature>
<keyword evidence="8" id="KW-1185">Reference proteome</keyword>
<feature type="transmembrane region" description="Helical" evidence="6">
    <location>
        <begin position="467"/>
        <end position="486"/>
    </location>
</feature>
<feature type="transmembrane region" description="Helical" evidence="6">
    <location>
        <begin position="88"/>
        <end position="108"/>
    </location>
</feature>
<reference evidence="7" key="1">
    <citation type="journal article" date="2020" name="Stud. Mycol.">
        <title>101 Dothideomycetes genomes: a test case for predicting lifestyles and emergence of pathogens.</title>
        <authorList>
            <person name="Haridas S."/>
            <person name="Albert R."/>
            <person name="Binder M."/>
            <person name="Bloem J."/>
            <person name="Labutti K."/>
            <person name="Salamov A."/>
            <person name="Andreopoulos B."/>
            <person name="Baker S."/>
            <person name="Barry K."/>
            <person name="Bills G."/>
            <person name="Bluhm B."/>
            <person name="Cannon C."/>
            <person name="Castanera R."/>
            <person name="Culley D."/>
            <person name="Daum C."/>
            <person name="Ezra D."/>
            <person name="Gonzalez J."/>
            <person name="Henrissat B."/>
            <person name="Kuo A."/>
            <person name="Liang C."/>
            <person name="Lipzen A."/>
            <person name="Lutzoni F."/>
            <person name="Magnuson J."/>
            <person name="Mondo S."/>
            <person name="Nolan M."/>
            <person name="Ohm R."/>
            <person name="Pangilinan J."/>
            <person name="Park H.-J."/>
            <person name="Ramirez L."/>
            <person name="Alfaro M."/>
            <person name="Sun H."/>
            <person name="Tritt A."/>
            <person name="Yoshinaga Y."/>
            <person name="Zwiers L.-H."/>
            <person name="Turgeon B."/>
            <person name="Goodwin S."/>
            <person name="Spatafora J."/>
            <person name="Crous P."/>
            <person name="Grigoriev I."/>
        </authorList>
    </citation>
    <scope>NUCLEOTIDE SEQUENCE</scope>
    <source>
        <strain evidence="7">CBS 115976</strain>
    </source>
</reference>
<evidence type="ECO:0000256" key="4">
    <source>
        <dbReference type="ARBA" id="ARBA00022989"/>
    </source>
</evidence>
<keyword evidence="3 6" id="KW-0812">Transmembrane</keyword>
<accession>A0A6A6UUW1</accession>
<dbReference type="EMBL" id="MU004230">
    <property type="protein sequence ID" value="KAF2674858.1"/>
    <property type="molecule type" value="Genomic_DNA"/>
</dbReference>
<evidence type="ECO:0000256" key="5">
    <source>
        <dbReference type="ARBA" id="ARBA00023136"/>
    </source>
</evidence>
<feature type="transmembrane region" description="Helical" evidence="6">
    <location>
        <begin position="342"/>
        <end position="364"/>
    </location>
</feature>
<feature type="transmembrane region" description="Helical" evidence="6">
    <location>
        <begin position="498"/>
        <end position="519"/>
    </location>
</feature>
<feature type="transmembrane region" description="Helical" evidence="6">
    <location>
        <begin position="425"/>
        <end position="447"/>
    </location>
</feature>
<gene>
    <name evidence="7" type="ORF">BT63DRAFT_22521</name>
</gene>
<evidence type="ECO:0000256" key="2">
    <source>
        <dbReference type="ARBA" id="ARBA00022448"/>
    </source>
</evidence>
<feature type="transmembrane region" description="Helical" evidence="6">
    <location>
        <begin position="289"/>
        <end position="311"/>
    </location>
</feature>
<evidence type="ECO:0000313" key="8">
    <source>
        <dbReference type="Proteomes" id="UP000799302"/>
    </source>
</evidence>
<name>A0A6A6UUW1_9PEZI</name>
<feature type="transmembrane region" description="Helical" evidence="6">
    <location>
        <begin position="396"/>
        <end position="419"/>
    </location>
</feature>
<feature type="transmembrane region" description="Helical" evidence="6">
    <location>
        <begin position="205"/>
        <end position="227"/>
    </location>
</feature>
<sequence length="545" mass="59711">MLSHQIFHDLQQEPSNDPAVIEAQPVYHEDNESTQSREAAQRSRRKERKFLHAFRFWSIMGFTSTLMCTWELAIALSSFSLVDGGRGGFVWTYIGTMIAMSSVVASLAEITSMAPTHGGVYHWVSEFVPQRAQKYLGYVVGWMLTVAWQAGAAALNLVAAQLIQGIISMWQPDTEPPRWQVTLLTLAFGLLSTGFNTAGVKQLPVIELVILVLHFFGIFVVLAPLWALAPKSSAKTVFQGFEDNGGWGDIGVACMVGMIGSLFAFSRVDGAAHIGEKIRHASRIVPGSMAATFLLNGLLGILAVFTVAFSITDINIKLDISRTPSAEVVVAIFQKATDSKPLATVMTLVLVILIFGASLSVLATSARHIFAFAKDEGLPFPNLWRKVSRVSGAHDALPFNAFILSMSFTILVATVYLAYDDVLRFSITVFLSCTLTGYAIVLGFVLFKRLFSKELPKRHWSLGSFSILVNAFAFLYIMLCFGLSFAPTTKAELSLKTANWSGIVWVLIALFASVVYAIHGRYVFKGAGMIPSTRSFEELPSSRNT</sequence>
<evidence type="ECO:0000256" key="3">
    <source>
        <dbReference type="ARBA" id="ARBA00022692"/>
    </source>
</evidence>
<protein>
    <submittedName>
        <fullName evidence="7">Amino acid transporter</fullName>
    </submittedName>
</protein>
<dbReference type="PANTHER" id="PTHR45649:SF2">
    <property type="entry name" value="ACID PERMEASE, PUTATIVE-RELATED"/>
    <property type="match status" value="1"/>
</dbReference>
<dbReference type="PIRSF" id="PIRSF006060">
    <property type="entry name" value="AA_transporter"/>
    <property type="match status" value="1"/>
</dbReference>
<dbReference type="Gene3D" id="1.20.1740.10">
    <property type="entry name" value="Amino acid/polyamine transporter I"/>
    <property type="match status" value="1"/>
</dbReference>
<keyword evidence="5 6" id="KW-0472">Membrane</keyword>
<dbReference type="AlphaFoldDB" id="A0A6A6UUW1"/>
<feature type="transmembrane region" description="Helical" evidence="6">
    <location>
        <begin position="54"/>
        <end position="76"/>
    </location>
</feature>
<dbReference type="Proteomes" id="UP000799302">
    <property type="component" value="Unassembled WGS sequence"/>
</dbReference>
<dbReference type="Pfam" id="PF13520">
    <property type="entry name" value="AA_permease_2"/>
    <property type="match status" value="1"/>
</dbReference>
<feature type="transmembrane region" description="Helical" evidence="6">
    <location>
        <begin position="179"/>
        <end position="198"/>
    </location>
</feature>
<evidence type="ECO:0000313" key="7">
    <source>
        <dbReference type="EMBL" id="KAF2674858.1"/>
    </source>
</evidence>
<dbReference type="GO" id="GO:0016020">
    <property type="term" value="C:membrane"/>
    <property type="evidence" value="ECO:0007669"/>
    <property type="project" value="UniProtKB-SubCell"/>
</dbReference>
<keyword evidence="2" id="KW-0813">Transport</keyword>